<evidence type="ECO:0000313" key="19">
    <source>
        <dbReference type="Proteomes" id="UP000644727"/>
    </source>
</evidence>
<dbReference type="Gene3D" id="2.40.30.10">
    <property type="entry name" value="Translation factors"/>
    <property type="match status" value="1"/>
</dbReference>
<feature type="region of interest" description="Disordered" evidence="15">
    <location>
        <begin position="252"/>
        <end position="298"/>
    </location>
</feature>
<keyword evidence="6" id="KW-0285">Flavoprotein</keyword>
<evidence type="ECO:0000256" key="3">
    <source>
        <dbReference type="ARBA" id="ARBA00022448"/>
    </source>
</evidence>
<dbReference type="InterPro" id="IPR017927">
    <property type="entry name" value="FAD-bd_FR_type"/>
</dbReference>
<reference evidence="18 19" key="1">
    <citation type="submission" date="2020-10" db="EMBL/GenBank/DDBJ databases">
        <title>Draft genome and description of Brachybacterium epidermidis sp nov.</title>
        <authorList>
            <person name="Boxberger M."/>
            <person name="La Scola B."/>
        </authorList>
    </citation>
    <scope>NUCLEOTIDE SEQUENCE [LARGE SCALE GENOMIC DNA]</scope>
    <source>
        <strain evidence="18 19">Marseille-Q2903</strain>
    </source>
</reference>
<accession>A0ABR9W246</accession>
<dbReference type="Gene3D" id="3.40.50.300">
    <property type="entry name" value="P-loop containing nucleotide triphosphate hydrolases"/>
    <property type="match status" value="1"/>
</dbReference>
<dbReference type="InterPro" id="IPR007037">
    <property type="entry name" value="SIP_rossman_dom"/>
</dbReference>
<keyword evidence="11" id="KW-0406">Ion transport</keyword>
<dbReference type="PANTHER" id="PTHR42771">
    <property type="entry name" value="IRON(3+)-HYDROXAMATE IMPORT ATP-BINDING PROTEIN FHUC"/>
    <property type="match status" value="1"/>
</dbReference>
<evidence type="ECO:0000256" key="7">
    <source>
        <dbReference type="ARBA" id="ARBA00022741"/>
    </source>
</evidence>
<dbReference type="PROSITE" id="PS51384">
    <property type="entry name" value="FAD_FR"/>
    <property type="match status" value="1"/>
</dbReference>
<keyword evidence="7" id="KW-0547">Nucleotide-binding</keyword>
<dbReference type="PROSITE" id="PS50893">
    <property type="entry name" value="ABC_TRANSPORTER_2"/>
    <property type="match status" value="1"/>
</dbReference>
<dbReference type="CDD" id="cd03214">
    <property type="entry name" value="ABC_Iron-Siderophores_B12_Hemin"/>
    <property type="match status" value="1"/>
</dbReference>
<comment type="subcellular location">
    <subcellularLocation>
        <location evidence="2">Cell membrane</location>
        <topology evidence="2">Peripheral membrane protein</topology>
    </subcellularLocation>
</comment>
<comment type="caution">
    <text evidence="18">The sequence shown here is derived from an EMBL/GenBank/DDBJ whole genome shotgun (WGS) entry which is preliminary data.</text>
</comment>
<feature type="domain" description="ABC transporter" evidence="16">
    <location>
        <begin position="4"/>
        <end position="240"/>
    </location>
</feature>
<keyword evidence="10" id="KW-0408">Iron</keyword>
<dbReference type="InterPro" id="IPR013113">
    <property type="entry name" value="SIP_FAD-bd"/>
</dbReference>
<evidence type="ECO:0000256" key="9">
    <source>
        <dbReference type="ARBA" id="ARBA00022840"/>
    </source>
</evidence>
<evidence type="ECO:0000256" key="14">
    <source>
        <dbReference type="ARBA" id="ARBA00023488"/>
    </source>
</evidence>
<dbReference type="SUPFAM" id="SSF52540">
    <property type="entry name" value="P-loop containing nucleoside triphosphate hydrolases"/>
    <property type="match status" value="1"/>
</dbReference>
<dbReference type="Gene3D" id="3.40.50.80">
    <property type="entry name" value="Nucleotide-binding domain of ferredoxin-NADP reductase (FNR) module"/>
    <property type="match status" value="1"/>
</dbReference>
<dbReference type="EMBL" id="JADEYR010000003">
    <property type="protein sequence ID" value="MBE9403515.1"/>
    <property type="molecule type" value="Genomic_DNA"/>
</dbReference>
<evidence type="ECO:0000256" key="15">
    <source>
        <dbReference type="SAM" id="MobiDB-lite"/>
    </source>
</evidence>
<keyword evidence="3" id="KW-0813">Transport</keyword>
<evidence type="ECO:0000256" key="2">
    <source>
        <dbReference type="ARBA" id="ARBA00004202"/>
    </source>
</evidence>
<dbReference type="Proteomes" id="UP000644727">
    <property type="component" value="Unassembled WGS sequence"/>
</dbReference>
<dbReference type="RefSeq" id="WP_193865258.1">
    <property type="nucleotide sequence ID" value="NZ_JADEYR010000003.1"/>
</dbReference>
<keyword evidence="19" id="KW-1185">Reference proteome</keyword>
<dbReference type="SUPFAM" id="SSF63380">
    <property type="entry name" value="Riboflavin synthase domain-like"/>
    <property type="match status" value="1"/>
</dbReference>
<dbReference type="InterPro" id="IPR003439">
    <property type="entry name" value="ABC_transporter-like_ATP-bd"/>
</dbReference>
<keyword evidence="8" id="KW-0274">FAD</keyword>
<gene>
    <name evidence="18" type="ORF">IOE58_04700</name>
</gene>
<dbReference type="SMART" id="SM00382">
    <property type="entry name" value="AAA"/>
    <property type="match status" value="1"/>
</dbReference>
<dbReference type="Pfam" id="PF04954">
    <property type="entry name" value="SIP"/>
    <property type="match status" value="1"/>
</dbReference>
<feature type="compositionally biased region" description="Low complexity" evidence="15">
    <location>
        <begin position="281"/>
        <end position="292"/>
    </location>
</feature>
<evidence type="ECO:0000256" key="11">
    <source>
        <dbReference type="ARBA" id="ARBA00023065"/>
    </source>
</evidence>
<dbReference type="InterPro" id="IPR003593">
    <property type="entry name" value="AAA+_ATPase"/>
</dbReference>
<dbReference type="InterPro" id="IPR039261">
    <property type="entry name" value="FNR_nucleotide-bd"/>
</dbReference>
<dbReference type="PROSITE" id="PS00211">
    <property type="entry name" value="ABC_TRANSPORTER_1"/>
    <property type="match status" value="1"/>
</dbReference>
<comment type="subunit">
    <text evidence="13">Forms a heterodimer with IrtB.</text>
</comment>
<protein>
    <recommendedName>
        <fullName evidence="14">Mycobactin import ATP-binding/permease protein IrtA</fullName>
    </recommendedName>
</protein>
<evidence type="ECO:0000256" key="12">
    <source>
        <dbReference type="ARBA" id="ARBA00023136"/>
    </source>
</evidence>
<organism evidence="18 19">
    <name type="scientific">Brachybacterium epidermidis</name>
    <dbReference type="NCBI Taxonomy" id="2781983"/>
    <lineage>
        <taxon>Bacteria</taxon>
        <taxon>Bacillati</taxon>
        <taxon>Actinomycetota</taxon>
        <taxon>Actinomycetes</taxon>
        <taxon>Micrococcales</taxon>
        <taxon>Dermabacteraceae</taxon>
        <taxon>Brachybacterium</taxon>
    </lineage>
</organism>
<dbReference type="CDD" id="cd06193">
    <property type="entry name" value="siderophore_interacting"/>
    <property type="match status" value="1"/>
</dbReference>
<evidence type="ECO:0000256" key="6">
    <source>
        <dbReference type="ARBA" id="ARBA00022630"/>
    </source>
</evidence>
<sequence length="645" mass="70474">MALIEARSLHLGYERRDVVRDLDLTLPEGRITIIVGANGSGKSTLLRGLSRLLPPRSGTVLLDGEDLRALRGKELARRLGLLPQSPIAPDGVSVRDLVARGRFPHQGLFQQWTAEDEQAVTEALAATRTDELQDRLVEELSGGQRQRVWIAMALAQQTEVLLLDEPTTFLDVTHQLEVLDVVRDLNRQRGTTVGIVLHDLNLAARYADHLVAVRRGEIHSQGTPDRVITEQMVHEVFALDSRVLPDPVTGTPMVLPLGLDPRPELGESRPGQESGADAHRPPQAAPTDAPDPLVDPEPEDAMTTIETAAPSPVTVPALEHSPQLAFDLTVAAVRPLGENLVRITFASPELIHFGTGGHPLDLRIKLIVPGPRPSADHFASIRPGGQLDPAQATDWYRTWLQIDPEDRGWLRTYTVREQRGAGHPGNLTEHPELDVDMVLHLEPEQRPGRGVAARWAQQAAVGDRIDVLGPNRHLVDAEYGGIEFRPGTARTLLLAGDETAAPAICSILEALPPSMSGHAVIEVGHESDQQQVLTRSGVQVTWLVRGDAPHGELLDAAVRRLMCENAQAFREQGGGGDPANPELEDVDIDATILWETTVGQGSFYAWLAGEAGVIKGLRRHLVSELGIDRRQVSFMGYWRQGRPEM</sequence>
<dbReference type="InterPro" id="IPR051535">
    <property type="entry name" value="Siderophore_ABC-ATPase"/>
</dbReference>
<comment type="cofactor">
    <cofactor evidence="1">
        <name>FAD</name>
        <dbReference type="ChEBI" id="CHEBI:57692"/>
    </cofactor>
</comment>
<keyword evidence="5" id="KW-0410">Iron transport</keyword>
<evidence type="ECO:0000256" key="1">
    <source>
        <dbReference type="ARBA" id="ARBA00001974"/>
    </source>
</evidence>
<dbReference type="InterPro" id="IPR017871">
    <property type="entry name" value="ABC_transporter-like_CS"/>
</dbReference>
<evidence type="ECO:0000256" key="10">
    <source>
        <dbReference type="ARBA" id="ARBA00023004"/>
    </source>
</evidence>
<keyword evidence="9" id="KW-0067">ATP-binding</keyword>
<evidence type="ECO:0000259" key="17">
    <source>
        <dbReference type="PROSITE" id="PS51384"/>
    </source>
</evidence>
<proteinExistence type="predicted"/>
<dbReference type="InterPro" id="IPR017938">
    <property type="entry name" value="Riboflavin_synthase-like_b-brl"/>
</dbReference>
<evidence type="ECO:0000256" key="8">
    <source>
        <dbReference type="ARBA" id="ARBA00022827"/>
    </source>
</evidence>
<evidence type="ECO:0000259" key="16">
    <source>
        <dbReference type="PROSITE" id="PS50893"/>
    </source>
</evidence>
<keyword evidence="4" id="KW-1003">Cell membrane</keyword>
<keyword evidence="12" id="KW-0472">Membrane</keyword>
<evidence type="ECO:0000256" key="5">
    <source>
        <dbReference type="ARBA" id="ARBA00022496"/>
    </source>
</evidence>
<dbReference type="Pfam" id="PF08021">
    <property type="entry name" value="FAD_binding_9"/>
    <property type="match status" value="1"/>
</dbReference>
<evidence type="ECO:0000313" key="18">
    <source>
        <dbReference type="EMBL" id="MBE9403515.1"/>
    </source>
</evidence>
<dbReference type="Pfam" id="PF00005">
    <property type="entry name" value="ABC_tran"/>
    <property type="match status" value="1"/>
</dbReference>
<dbReference type="InterPro" id="IPR027417">
    <property type="entry name" value="P-loop_NTPase"/>
</dbReference>
<evidence type="ECO:0000256" key="13">
    <source>
        <dbReference type="ARBA" id="ARBA00023467"/>
    </source>
</evidence>
<name>A0ABR9W246_9MICO</name>
<dbReference type="PANTHER" id="PTHR42771:SF2">
    <property type="entry name" value="IRON(3+)-HYDROXAMATE IMPORT ATP-BINDING PROTEIN FHUC"/>
    <property type="match status" value="1"/>
</dbReference>
<feature type="domain" description="FAD-binding FR-type" evidence="17">
    <location>
        <begin position="323"/>
        <end position="477"/>
    </location>
</feature>
<evidence type="ECO:0000256" key="4">
    <source>
        <dbReference type="ARBA" id="ARBA00022475"/>
    </source>
</evidence>